<dbReference type="SUPFAM" id="SSF46785">
    <property type="entry name" value="Winged helix' DNA-binding domain"/>
    <property type="match status" value="1"/>
</dbReference>
<accession>A0A3N1ZSF5</accession>
<reference evidence="2 3" key="1">
    <citation type="submission" date="2018-11" db="EMBL/GenBank/DDBJ databases">
        <title>Sequencing the genomes of 1000 actinobacteria strains.</title>
        <authorList>
            <person name="Klenk H.-P."/>
        </authorList>
    </citation>
    <scope>NUCLEOTIDE SEQUENCE [LARGE SCALE GENOMIC DNA]</scope>
    <source>
        <strain evidence="2 3">DSM 10546</strain>
    </source>
</reference>
<organism evidence="2 3">
    <name type="scientific">Luteococcus japonicus</name>
    <dbReference type="NCBI Taxonomy" id="33984"/>
    <lineage>
        <taxon>Bacteria</taxon>
        <taxon>Bacillati</taxon>
        <taxon>Actinomycetota</taxon>
        <taxon>Actinomycetes</taxon>
        <taxon>Propionibacteriales</taxon>
        <taxon>Propionibacteriaceae</taxon>
        <taxon>Luteococcus</taxon>
    </lineage>
</organism>
<dbReference type="Gene3D" id="1.10.10.10">
    <property type="entry name" value="Winged helix-like DNA-binding domain superfamily/Winged helix DNA-binding domain"/>
    <property type="match status" value="1"/>
</dbReference>
<dbReference type="InterPro" id="IPR036388">
    <property type="entry name" value="WH-like_DNA-bd_sf"/>
</dbReference>
<dbReference type="InterPro" id="IPR005149">
    <property type="entry name" value="Tscrpt_reg_PadR_N"/>
</dbReference>
<dbReference type="InterPro" id="IPR052509">
    <property type="entry name" value="Metal_resp_DNA-bind_regulator"/>
</dbReference>
<dbReference type="Pfam" id="PF03551">
    <property type="entry name" value="PadR"/>
    <property type="match status" value="1"/>
</dbReference>
<dbReference type="Proteomes" id="UP000275749">
    <property type="component" value="Unassembled WGS sequence"/>
</dbReference>
<evidence type="ECO:0000259" key="1">
    <source>
        <dbReference type="Pfam" id="PF03551"/>
    </source>
</evidence>
<comment type="caution">
    <text evidence="2">The sequence shown here is derived from an EMBL/GenBank/DDBJ whole genome shotgun (WGS) entry which is preliminary data.</text>
</comment>
<protein>
    <submittedName>
        <fullName evidence="2">PadR family transcriptional regulator PadR</fullName>
    </submittedName>
</protein>
<dbReference type="EMBL" id="RKHG01000001">
    <property type="protein sequence ID" value="ROR53810.1"/>
    <property type="molecule type" value="Genomic_DNA"/>
</dbReference>
<dbReference type="RefSeq" id="WP_123575141.1">
    <property type="nucleotide sequence ID" value="NZ_RKHG01000001.1"/>
</dbReference>
<evidence type="ECO:0000313" key="3">
    <source>
        <dbReference type="Proteomes" id="UP000275749"/>
    </source>
</evidence>
<feature type="domain" description="Transcription regulator PadR N-terminal" evidence="1">
    <location>
        <begin position="18"/>
        <end position="87"/>
    </location>
</feature>
<dbReference type="AlphaFoldDB" id="A0A3N1ZSF5"/>
<name>A0A3N1ZSF5_9ACTN</name>
<dbReference type="PANTHER" id="PTHR33169">
    <property type="entry name" value="PADR-FAMILY TRANSCRIPTIONAL REGULATOR"/>
    <property type="match status" value="1"/>
</dbReference>
<evidence type="ECO:0000313" key="2">
    <source>
        <dbReference type="EMBL" id="ROR53810.1"/>
    </source>
</evidence>
<sequence length="112" mass="12184">MGETQRWPNAWVRAGLDLAILQGEALHGYAIAAELERCGLGRLKGGSLYPTLGKLEQARLVEAVWLPGESGPGRKAYTLTLAGRDERSRLAEGWRDLSDTLVALGQPARTEQ</sequence>
<dbReference type="InterPro" id="IPR036390">
    <property type="entry name" value="WH_DNA-bd_sf"/>
</dbReference>
<dbReference type="PANTHER" id="PTHR33169:SF14">
    <property type="entry name" value="TRANSCRIPTIONAL REGULATOR RV3488"/>
    <property type="match status" value="1"/>
</dbReference>
<proteinExistence type="predicted"/>
<gene>
    <name evidence="2" type="ORF">EDD41_0983</name>
</gene>